<sequence length="534" mass="60870">MATADLREELECSICLNLFADPLTLSCGHHFCQGCIGSLLDTQEASGLYTCPECRLDYQERPVLQRNRKLANIVGLLCSTAPEMDRAETYCTYCIYSSVPAVKTCLHCEASLCDKHLRVHSKSEDHVLVEPTTLVENRRCSVHKQITGYYCCEDGACICASCYVIGEHRGHSVELLTEASEKKKVKLRSVLEKLEPKKDQTLERIQMLREHRSQMQQQASHTAKRVRDVFQYMRDQLEVREKQVLSEILRLDQHLSLTLSGLIEQLETQKAELSRKIQQIKELCNMVDPLTILQHLNSDETDFFGPKGINNSQGNRDEKILPVEFFEEEKILENLMAGLDDTVTGAKTWWLYGQENQGMQLDIQTAANYVALSEDMKSASWAGINQRRPQTPVRFQNPQVLSTNRFLSERNYLDVEVSESGGWSVGVAYASIAREGEQSWIGNNSSSWCLYRYNNMYSVRHNSQGTKLPHSPSCGRLRISLDHKGKCLSFYELSEPIRHLHTFRASFNEPLHVAVRVGWMGNAWVRIISNKAIQ</sequence>
<dbReference type="PaxDb" id="8355-A0A1L8G099"/>
<keyword evidence="1" id="KW-0399">Innate immunity</keyword>
<dbReference type="InterPro" id="IPR001870">
    <property type="entry name" value="B30.2/SPRY"/>
</dbReference>
<dbReference type="InterPro" id="IPR013083">
    <property type="entry name" value="Znf_RING/FYVE/PHD"/>
</dbReference>
<dbReference type="SUPFAM" id="SSF57850">
    <property type="entry name" value="RING/U-box"/>
    <property type="match status" value="1"/>
</dbReference>
<dbReference type="SUPFAM" id="SSF57845">
    <property type="entry name" value="B-box zinc-binding domain"/>
    <property type="match status" value="1"/>
</dbReference>
<dbReference type="PROSITE" id="PS50119">
    <property type="entry name" value="ZF_BBOX"/>
    <property type="match status" value="1"/>
</dbReference>
<evidence type="ECO:0000256" key="5">
    <source>
        <dbReference type="ARBA" id="ARBA00022859"/>
    </source>
</evidence>
<dbReference type="SMART" id="SM00184">
    <property type="entry name" value="RING"/>
    <property type="match status" value="1"/>
</dbReference>
<dbReference type="OrthoDB" id="6270329at2759"/>
<dbReference type="GeneID" id="108718609"/>
<dbReference type="InterPro" id="IPR043136">
    <property type="entry name" value="B30.2/SPRY_sf"/>
</dbReference>
<dbReference type="PROSITE" id="PS00518">
    <property type="entry name" value="ZF_RING_1"/>
    <property type="match status" value="1"/>
</dbReference>
<dbReference type="RefSeq" id="XP_018122424.1">
    <property type="nucleotide sequence ID" value="XM_018266935.1"/>
</dbReference>
<dbReference type="GO" id="GO:0008270">
    <property type="term" value="F:zinc ion binding"/>
    <property type="evidence" value="ECO:0007669"/>
    <property type="project" value="UniProtKB-KW"/>
</dbReference>
<dbReference type="InterPro" id="IPR003649">
    <property type="entry name" value="Bbox_C"/>
</dbReference>
<dbReference type="PROSITE" id="PS50089">
    <property type="entry name" value="ZF_RING_2"/>
    <property type="match status" value="1"/>
</dbReference>
<evidence type="ECO:0000256" key="3">
    <source>
        <dbReference type="ARBA" id="ARBA00022771"/>
    </source>
</evidence>
<gene>
    <name evidence="9" type="primary">LOC108718609</name>
</gene>
<evidence type="ECO:0000256" key="1">
    <source>
        <dbReference type="ARBA" id="ARBA00022588"/>
    </source>
</evidence>
<dbReference type="Gene3D" id="3.30.40.10">
    <property type="entry name" value="Zinc/RING finger domain, C3HC4 (zinc finger)"/>
    <property type="match status" value="1"/>
</dbReference>
<dbReference type="Bgee" id="108718609">
    <property type="expression patterns" value="Expressed in intestine"/>
</dbReference>
<dbReference type="GO" id="GO:0045087">
    <property type="term" value="P:innate immune response"/>
    <property type="evidence" value="ECO:0007669"/>
    <property type="project" value="UniProtKB-KW"/>
</dbReference>
<evidence type="ECO:0000256" key="2">
    <source>
        <dbReference type="ARBA" id="ARBA00022723"/>
    </source>
</evidence>
<dbReference type="Gene3D" id="3.30.160.60">
    <property type="entry name" value="Classic Zinc Finger"/>
    <property type="match status" value="1"/>
</dbReference>
<name>A0A1L8G099_XENLA</name>
<keyword evidence="2" id="KW-0479">Metal-binding</keyword>
<reference evidence="9" key="1">
    <citation type="submission" date="2025-08" db="UniProtKB">
        <authorList>
            <consortium name="RefSeq"/>
        </authorList>
    </citation>
    <scope>IDENTIFICATION</scope>
    <source>
        <strain evidence="9">J_2021</strain>
        <tissue evidence="9">Erythrocytes</tissue>
    </source>
</reference>
<dbReference type="SMART" id="SM00502">
    <property type="entry name" value="BBC"/>
    <property type="match status" value="1"/>
</dbReference>
<dbReference type="Pfam" id="PF00643">
    <property type="entry name" value="zf-B_box"/>
    <property type="match status" value="1"/>
</dbReference>
<dbReference type="InterPro" id="IPR013320">
    <property type="entry name" value="ConA-like_dom_sf"/>
</dbReference>
<dbReference type="PANTHER" id="PTHR25465:SF71">
    <property type="entry name" value="E3 UBIQUITIN-PROTEIN LIGASE TRIM39-LIKE"/>
    <property type="match status" value="1"/>
</dbReference>
<accession>A0A1L8G099</accession>
<dbReference type="Gene3D" id="4.10.830.40">
    <property type="match status" value="1"/>
</dbReference>
<organism evidence="8 9">
    <name type="scientific">Xenopus laevis</name>
    <name type="common">African clawed frog</name>
    <dbReference type="NCBI Taxonomy" id="8355"/>
    <lineage>
        <taxon>Eukaryota</taxon>
        <taxon>Metazoa</taxon>
        <taxon>Chordata</taxon>
        <taxon>Craniata</taxon>
        <taxon>Vertebrata</taxon>
        <taxon>Euteleostomi</taxon>
        <taxon>Amphibia</taxon>
        <taxon>Batrachia</taxon>
        <taxon>Anura</taxon>
        <taxon>Pipoidea</taxon>
        <taxon>Pipidae</taxon>
        <taxon>Xenopodinae</taxon>
        <taxon>Xenopus</taxon>
        <taxon>Xenopus</taxon>
    </lineage>
</organism>
<dbReference type="InterPro" id="IPR003877">
    <property type="entry name" value="SPRY_dom"/>
</dbReference>
<keyword evidence="8" id="KW-1185">Reference proteome</keyword>
<dbReference type="KEGG" id="xla:108718609"/>
<dbReference type="InterPro" id="IPR000315">
    <property type="entry name" value="Znf_B-box"/>
</dbReference>
<proteinExistence type="predicted"/>
<dbReference type="AlphaFoldDB" id="A0A1L8G099"/>
<dbReference type="InterPro" id="IPR051051">
    <property type="entry name" value="E3_ubiq-ligase_TRIM/RNF"/>
</dbReference>
<keyword evidence="6 7" id="KW-0175">Coiled coil</keyword>
<protein>
    <submittedName>
        <fullName evidence="9">E3 ubiquitin-protein ligase TRIM7</fullName>
    </submittedName>
</protein>
<feature type="coiled-coil region" evidence="7">
    <location>
        <begin position="259"/>
        <end position="286"/>
    </location>
</feature>
<dbReference type="Pfam" id="PF00622">
    <property type="entry name" value="SPRY"/>
    <property type="match status" value="1"/>
</dbReference>
<keyword evidence="4" id="KW-0862">Zinc</keyword>
<evidence type="ECO:0000256" key="7">
    <source>
        <dbReference type="SAM" id="Coils"/>
    </source>
</evidence>
<dbReference type="SUPFAM" id="SSF49899">
    <property type="entry name" value="Concanavalin A-like lectins/glucanases"/>
    <property type="match status" value="1"/>
</dbReference>
<dbReference type="Pfam" id="PF15227">
    <property type="entry name" value="zf-C3HC4_4"/>
    <property type="match status" value="1"/>
</dbReference>
<evidence type="ECO:0000313" key="8">
    <source>
        <dbReference type="Proteomes" id="UP000186698"/>
    </source>
</evidence>
<dbReference type="PANTHER" id="PTHR25465">
    <property type="entry name" value="B-BOX DOMAIN CONTAINING"/>
    <property type="match status" value="1"/>
</dbReference>
<evidence type="ECO:0000313" key="9">
    <source>
        <dbReference type="RefSeq" id="XP_018122424.1"/>
    </source>
</evidence>
<dbReference type="InterPro" id="IPR003879">
    <property type="entry name" value="Butyrophylin_SPRY"/>
</dbReference>
<dbReference type="CDD" id="cd19769">
    <property type="entry name" value="Bbox2_TRIM16-like"/>
    <property type="match status" value="1"/>
</dbReference>
<dbReference type="SMART" id="SM00336">
    <property type="entry name" value="BBOX"/>
    <property type="match status" value="1"/>
</dbReference>
<dbReference type="PRINTS" id="PR01407">
    <property type="entry name" value="BUTYPHLNCDUF"/>
</dbReference>
<dbReference type="SMART" id="SM00449">
    <property type="entry name" value="SPRY"/>
    <property type="match status" value="1"/>
</dbReference>
<dbReference type="Proteomes" id="UP000186698">
    <property type="component" value="Chromosome 6L"/>
</dbReference>
<dbReference type="Gene3D" id="2.60.120.920">
    <property type="match status" value="1"/>
</dbReference>
<dbReference type="CDD" id="cd12891">
    <property type="entry name" value="SPRY_PRY_C-I_2"/>
    <property type="match status" value="1"/>
</dbReference>
<keyword evidence="5" id="KW-0391">Immunity</keyword>
<evidence type="ECO:0000256" key="4">
    <source>
        <dbReference type="ARBA" id="ARBA00022833"/>
    </source>
</evidence>
<dbReference type="PROSITE" id="PS50188">
    <property type="entry name" value="B302_SPRY"/>
    <property type="match status" value="1"/>
</dbReference>
<dbReference type="InterPro" id="IPR001841">
    <property type="entry name" value="Znf_RING"/>
</dbReference>
<keyword evidence="3" id="KW-0863">Zinc-finger</keyword>
<evidence type="ECO:0000256" key="6">
    <source>
        <dbReference type="ARBA" id="ARBA00023054"/>
    </source>
</evidence>
<dbReference type="InterPro" id="IPR017907">
    <property type="entry name" value="Znf_RING_CS"/>
</dbReference>